<sequence>MTDRTKRQKQFHGVSDTHAQENERTCPSSMVEAHFSSTTAERINQVETNENLIDVQIDVIGLSNNLGNLSENLMSTVRGQLQVVTKGQCNKTEVSQVTSTKTTLIIN</sequence>
<accession>A0ACC2KWQ8</accession>
<reference evidence="1 2" key="1">
    <citation type="journal article" date="2022" name="Hortic Res">
        <title>A haplotype resolved chromosomal level avocado genome allows analysis of novel avocado genes.</title>
        <authorList>
            <person name="Nath O."/>
            <person name="Fletcher S.J."/>
            <person name="Hayward A."/>
            <person name="Shaw L.M."/>
            <person name="Masouleh A.K."/>
            <person name="Furtado A."/>
            <person name="Henry R.J."/>
            <person name="Mitter N."/>
        </authorList>
    </citation>
    <scope>NUCLEOTIDE SEQUENCE [LARGE SCALE GENOMIC DNA]</scope>
    <source>
        <strain evidence="2">cv. Hass</strain>
    </source>
</reference>
<protein>
    <submittedName>
        <fullName evidence="1">Uncharacterized protein</fullName>
    </submittedName>
</protein>
<gene>
    <name evidence="1" type="ORF">MRB53_033945</name>
</gene>
<keyword evidence="2" id="KW-1185">Reference proteome</keyword>
<evidence type="ECO:0000313" key="1">
    <source>
        <dbReference type="EMBL" id="KAJ8625415.1"/>
    </source>
</evidence>
<organism evidence="1 2">
    <name type="scientific">Persea americana</name>
    <name type="common">Avocado</name>
    <dbReference type="NCBI Taxonomy" id="3435"/>
    <lineage>
        <taxon>Eukaryota</taxon>
        <taxon>Viridiplantae</taxon>
        <taxon>Streptophyta</taxon>
        <taxon>Embryophyta</taxon>
        <taxon>Tracheophyta</taxon>
        <taxon>Spermatophyta</taxon>
        <taxon>Magnoliopsida</taxon>
        <taxon>Magnoliidae</taxon>
        <taxon>Laurales</taxon>
        <taxon>Lauraceae</taxon>
        <taxon>Persea</taxon>
    </lineage>
</organism>
<comment type="caution">
    <text evidence="1">The sequence shown here is derived from an EMBL/GenBank/DDBJ whole genome shotgun (WGS) entry which is preliminary data.</text>
</comment>
<evidence type="ECO:0000313" key="2">
    <source>
        <dbReference type="Proteomes" id="UP001234297"/>
    </source>
</evidence>
<dbReference type="EMBL" id="CM056819">
    <property type="protein sequence ID" value="KAJ8625415.1"/>
    <property type="molecule type" value="Genomic_DNA"/>
</dbReference>
<proteinExistence type="predicted"/>
<dbReference type="Proteomes" id="UP001234297">
    <property type="component" value="Chromosome 11"/>
</dbReference>
<name>A0ACC2KWQ8_PERAE</name>